<organism evidence="4 5">
    <name type="scientific">Deinococcus radiophilus</name>
    <dbReference type="NCBI Taxonomy" id="32062"/>
    <lineage>
        <taxon>Bacteria</taxon>
        <taxon>Thermotogati</taxon>
        <taxon>Deinococcota</taxon>
        <taxon>Deinococci</taxon>
        <taxon>Deinococcales</taxon>
        <taxon>Deinococcaceae</taxon>
        <taxon>Deinococcus</taxon>
    </lineage>
</organism>
<feature type="region of interest" description="Disordered" evidence="2">
    <location>
        <begin position="27"/>
        <end position="62"/>
    </location>
</feature>
<keyword evidence="5" id="KW-1185">Reference proteome</keyword>
<dbReference type="SUPFAM" id="SSF50891">
    <property type="entry name" value="Cyclophilin-like"/>
    <property type="match status" value="1"/>
</dbReference>
<evidence type="ECO:0000313" key="4">
    <source>
        <dbReference type="EMBL" id="RTR25526.1"/>
    </source>
</evidence>
<feature type="compositionally biased region" description="Acidic residues" evidence="2">
    <location>
        <begin position="42"/>
        <end position="62"/>
    </location>
</feature>
<dbReference type="PROSITE" id="PS00170">
    <property type="entry name" value="CSA_PPIASE_1"/>
    <property type="match status" value="1"/>
</dbReference>
<gene>
    <name evidence="4" type="ORF">EJ104_10345</name>
</gene>
<dbReference type="PANTHER" id="PTHR45625:SF16">
    <property type="entry name" value="PEPTIDYL-PROLYL CIS-TRANS ISOMERASE"/>
    <property type="match status" value="1"/>
</dbReference>
<feature type="chain" id="PRO_5018378793" description="Peptidyl-prolyl cis-trans isomerase" evidence="1">
    <location>
        <begin position="24"/>
        <end position="279"/>
    </location>
</feature>
<dbReference type="PRINTS" id="PR00153">
    <property type="entry name" value="CSAPPISMRASE"/>
</dbReference>
<sequence length="279" mass="29893">MTFANNTRALMLAALLGAGVLSACQEQTTTTTETTATTTETETTDPETADVETDTAATEDTDADTAQAELPEVTEPGEIPAGYTQVDPLSQEPVREFDALPERTLQDGTDYYALLDTSRGQVLIDLLEEETPVTVNNFVYLARNGFYDGTRFHRVIDGFMAQGGDPQSVDEAQQDAWGTGGPGYQFADEIRQDLTFTEPNLLAMANSGPGTNGSQFFITFGPTEFLNGRHTIFGKVVEGGDSQAVLDGLTRTASSDTGSEAPIEGAVPDRLLSVRILTK</sequence>
<keyword evidence="1" id="KW-0697">Rotamase</keyword>
<comment type="catalytic activity">
    <reaction evidence="1">
        <text>[protein]-peptidylproline (omega=180) = [protein]-peptidylproline (omega=0)</text>
        <dbReference type="Rhea" id="RHEA:16237"/>
        <dbReference type="Rhea" id="RHEA-COMP:10747"/>
        <dbReference type="Rhea" id="RHEA-COMP:10748"/>
        <dbReference type="ChEBI" id="CHEBI:83833"/>
        <dbReference type="ChEBI" id="CHEBI:83834"/>
        <dbReference type="EC" id="5.2.1.8"/>
    </reaction>
</comment>
<comment type="caution">
    <text evidence="4">The sequence shown here is derived from an EMBL/GenBank/DDBJ whole genome shotgun (WGS) entry which is preliminary data.</text>
</comment>
<dbReference type="CDD" id="cd00317">
    <property type="entry name" value="cyclophilin"/>
    <property type="match status" value="1"/>
</dbReference>
<dbReference type="InterPro" id="IPR002130">
    <property type="entry name" value="Cyclophilin-type_PPIase_dom"/>
</dbReference>
<reference evidence="4 5" key="1">
    <citation type="submission" date="2018-12" db="EMBL/GenBank/DDBJ databases">
        <title>Deinococcus radiophilus ATCC 27603 genome sequencing and assembly.</title>
        <authorList>
            <person name="Maclea K.S."/>
            <person name="Maynard C.R."/>
        </authorList>
    </citation>
    <scope>NUCLEOTIDE SEQUENCE [LARGE SCALE GENOMIC DNA]</scope>
    <source>
        <strain evidence="4 5">ATCC 27603</strain>
    </source>
</reference>
<dbReference type="EMBL" id="RXPE01000025">
    <property type="protein sequence ID" value="RTR25526.1"/>
    <property type="molecule type" value="Genomic_DNA"/>
</dbReference>
<dbReference type="EC" id="5.2.1.8" evidence="1"/>
<evidence type="ECO:0000313" key="5">
    <source>
        <dbReference type="Proteomes" id="UP000277766"/>
    </source>
</evidence>
<dbReference type="Gene3D" id="2.40.100.10">
    <property type="entry name" value="Cyclophilin-like"/>
    <property type="match status" value="1"/>
</dbReference>
<feature type="compositionally biased region" description="Low complexity" evidence="2">
    <location>
        <begin position="27"/>
        <end position="41"/>
    </location>
</feature>
<evidence type="ECO:0000256" key="2">
    <source>
        <dbReference type="SAM" id="MobiDB-lite"/>
    </source>
</evidence>
<protein>
    <recommendedName>
        <fullName evidence="1">Peptidyl-prolyl cis-trans isomerase</fullName>
        <shortName evidence="1">PPIase</shortName>
        <ecNumber evidence="1">5.2.1.8</ecNumber>
    </recommendedName>
</protein>
<proteinExistence type="inferred from homology"/>
<feature type="signal peptide" evidence="1">
    <location>
        <begin position="1"/>
        <end position="23"/>
    </location>
</feature>
<evidence type="ECO:0000259" key="3">
    <source>
        <dbReference type="PROSITE" id="PS50072"/>
    </source>
</evidence>
<dbReference type="GO" id="GO:0006457">
    <property type="term" value="P:protein folding"/>
    <property type="evidence" value="ECO:0007669"/>
    <property type="project" value="InterPro"/>
</dbReference>
<dbReference type="GO" id="GO:0003755">
    <property type="term" value="F:peptidyl-prolyl cis-trans isomerase activity"/>
    <property type="evidence" value="ECO:0007669"/>
    <property type="project" value="UniProtKB-UniRule"/>
</dbReference>
<dbReference type="PROSITE" id="PS50072">
    <property type="entry name" value="CSA_PPIASE_2"/>
    <property type="match status" value="1"/>
</dbReference>
<dbReference type="RefSeq" id="WP_126352694.1">
    <property type="nucleotide sequence ID" value="NZ_CP086380.1"/>
</dbReference>
<comment type="similarity">
    <text evidence="1">Belongs to the cyclophilin-type PPIase family.</text>
</comment>
<dbReference type="Proteomes" id="UP000277766">
    <property type="component" value="Unassembled WGS sequence"/>
</dbReference>
<keyword evidence="1" id="KW-0732">Signal</keyword>
<dbReference type="OrthoDB" id="9807797at2"/>
<evidence type="ECO:0000256" key="1">
    <source>
        <dbReference type="RuleBase" id="RU363019"/>
    </source>
</evidence>
<dbReference type="InterPro" id="IPR029000">
    <property type="entry name" value="Cyclophilin-like_dom_sf"/>
</dbReference>
<dbReference type="InterPro" id="IPR020892">
    <property type="entry name" value="Cyclophilin-type_PPIase_CS"/>
</dbReference>
<name>A0A3S0JN77_9DEIO</name>
<dbReference type="AlphaFoldDB" id="A0A3S0JN77"/>
<dbReference type="PANTHER" id="PTHR45625">
    <property type="entry name" value="PEPTIDYL-PROLYL CIS-TRANS ISOMERASE-RELATED"/>
    <property type="match status" value="1"/>
</dbReference>
<accession>A0A3S0JN77</accession>
<comment type="function">
    <text evidence="1">PPIases accelerate the folding of proteins. It catalyzes the cis-trans isomerization of proline imidic peptide bonds in oligopeptides.</text>
</comment>
<feature type="domain" description="PPIase cyclophilin-type" evidence="3">
    <location>
        <begin position="120"/>
        <end position="267"/>
    </location>
</feature>
<dbReference type="InterPro" id="IPR044666">
    <property type="entry name" value="Cyclophilin_A-like"/>
</dbReference>
<dbReference type="Pfam" id="PF00160">
    <property type="entry name" value="Pro_isomerase"/>
    <property type="match status" value="1"/>
</dbReference>
<keyword evidence="1 4" id="KW-0413">Isomerase</keyword>